<feature type="region of interest" description="Disordered" evidence="3">
    <location>
        <begin position="436"/>
        <end position="465"/>
    </location>
</feature>
<dbReference type="InterPro" id="IPR002347">
    <property type="entry name" value="SDR_fam"/>
</dbReference>
<keyword evidence="6" id="KW-1185">Reference proteome</keyword>
<evidence type="ECO:0000256" key="4">
    <source>
        <dbReference type="SAM" id="SignalP"/>
    </source>
</evidence>
<dbReference type="eggNOG" id="ENOG502QRPU">
    <property type="taxonomic scope" value="Eukaryota"/>
</dbReference>
<dbReference type="PRINTS" id="PR00080">
    <property type="entry name" value="SDRFAMILY"/>
</dbReference>
<dbReference type="Proteomes" id="UP000008022">
    <property type="component" value="Unassembled WGS sequence"/>
</dbReference>
<feature type="region of interest" description="Disordered" evidence="3">
    <location>
        <begin position="819"/>
        <end position="840"/>
    </location>
</feature>
<dbReference type="PRINTS" id="PR00081">
    <property type="entry name" value="GDHRDH"/>
</dbReference>
<feature type="signal peptide" evidence="4">
    <location>
        <begin position="1"/>
        <end position="18"/>
    </location>
</feature>
<dbReference type="Gramene" id="ORUFI06G12410.1">
    <property type="protein sequence ID" value="ORUFI06G12410.1"/>
    <property type="gene ID" value="ORUFI06G12410"/>
</dbReference>
<dbReference type="PROSITE" id="PS00061">
    <property type="entry name" value="ADH_SHORT"/>
    <property type="match status" value="1"/>
</dbReference>
<dbReference type="SUPFAM" id="SSF51735">
    <property type="entry name" value="NAD(P)-binding Rossmann-fold domains"/>
    <property type="match status" value="2"/>
</dbReference>
<evidence type="ECO:0000313" key="5">
    <source>
        <dbReference type="EnsemblPlants" id="ORUFI06G12410.1"/>
    </source>
</evidence>
<dbReference type="InterPro" id="IPR051019">
    <property type="entry name" value="VLCFA-Steroid_DH"/>
</dbReference>
<dbReference type="HOGENOM" id="CLU_010194_38_3_1"/>
<accession>A0A0E0PWQ3</accession>
<organism evidence="5 6">
    <name type="scientific">Oryza rufipogon</name>
    <name type="common">Brownbeard rice</name>
    <name type="synonym">Asian wild rice</name>
    <dbReference type="NCBI Taxonomy" id="4529"/>
    <lineage>
        <taxon>Eukaryota</taxon>
        <taxon>Viridiplantae</taxon>
        <taxon>Streptophyta</taxon>
        <taxon>Embryophyta</taxon>
        <taxon>Tracheophyta</taxon>
        <taxon>Spermatophyta</taxon>
        <taxon>Magnoliopsida</taxon>
        <taxon>Liliopsida</taxon>
        <taxon>Poales</taxon>
        <taxon>Poaceae</taxon>
        <taxon>BOP clade</taxon>
        <taxon>Oryzoideae</taxon>
        <taxon>Oryzeae</taxon>
        <taxon>Oryzinae</taxon>
        <taxon>Oryza</taxon>
    </lineage>
</organism>
<dbReference type="PANTHER" id="PTHR43899">
    <property type="entry name" value="RH59310P"/>
    <property type="match status" value="1"/>
</dbReference>
<dbReference type="InterPro" id="IPR036291">
    <property type="entry name" value="NAD(P)-bd_dom_sf"/>
</dbReference>
<dbReference type="OMA" id="LFFQRMK"/>
<dbReference type="FunFam" id="3.40.50.720:FF:000438">
    <property type="entry name" value="Os06g0299100 protein"/>
    <property type="match status" value="2"/>
</dbReference>
<evidence type="ECO:0008006" key="7">
    <source>
        <dbReference type="Google" id="ProtNLM"/>
    </source>
</evidence>
<evidence type="ECO:0000256" key="2">
    <source>
        <dbReference type="ARBA" id="ARBA00023002"/>
    </source>
</evidence>
<proteinExistence type="predicted"/>
<dbReference type="PANTHER" id="PTHR43899:SF35">
    <property type="entry name" value="OS06G0300000 PROTEIN"/>
    <property type="match status" value="1"/>
</dbReference>
<reference evidence="6" key="1">
    <citation type="submission" date="2013-06" db="EMBL/GenBank/DDBJ databases">
        <authorList>
            <person name="Zhao Q."/>
        </authorList>
    </citation>
    <scope>NUCLEOTIDE SEQUENCE</scope>
    <source>
        <strain evidence="6">cv. W1943</strain>
    </source>
</reference>
<dbReference type="EnsemblPlants" id="ORUFI06G12410.1">
    <property type="protein sequence ID" value="ORUFI06G12410.1"/>
    <property type="gene ID" value="ORUFI06G12410"/>
</dbReference>
<dbReference type="Pfam" id="PF00106">
    <property type="entry name" value="adh_short"/>
    <property type="match status" value="2"/>
</dbReference>
<reference evidence="5" key="2">
    <citation type="submission" date="2015-06" db="UniProtKB">
        <authorList>
            <consortium name="EnsemblPlants"/>
        </authorList>
    </citation>
    <scope>IDENTIFICATION</scope>
</reference>
<evidence type="ECO:0000256" key="1">
    <source>
        <dbReference type="ARBA" id="ARBA00004240"/>
    </source>
</evidence>
<evidence type="ECO:0000313" key="6">
    <source>
        <dbReference type="Proteomes" id="UP000008022"/>
    </source>
</evidence>
<feature type="compositionally biased region" description="Basic and acidic residues" evidence="3">
    <location>
        <begin position="828"/>
        <end position="840"/>
    </location>
</feature>
<keyword evidence="4" id="KW-0732">Signal</keyword>
<feature type="compositionally biased region" description="Gly residues" evidence="3">
    <location>
        <begin position="364"/>
        <end position="382"/>
    </location>
</feature>
<dbReference type="STRING" id="4529.A0A0E0PWQ3"/>
<sequence length="840" mass="90959">MPIWLILLASLGAVHVAADVLRLVATLTFGLRARPRGDLRRRYGSWAVVTGPTSGIGRAMALELAGRGLNVVLVGRDPAKLRDVAGAIARSHSHHGVRTKTVVFDFSLVSTVQGEKAMAALRETVEGLDVGVVVNNAGVAKPGAMFLHEVEVEPLMRMIRVNMLALTKVTAAVLPGMVMRGRGAVVNIGSASAEALPSFPLYSVYAGTKAYVGEFSRGLSVEYKRKGIDVQCQVPCLVETNMISRAMKDIFLSQFVVTPEEYARAAVRSIGHGRMCVPNMAHRVQLLGMRSTPDFVLNWYRLRLHLQQRAIFRSRRIQCSSRNSLFQRGYERRHGGRRSAQTLALMVARTAWWSAWDGAVAGQAGSGRRGGRVHVGGRGGGAGRRRTEWSAAEAAIACTHTCRPPFPAATFSFRTTVDIAAFSAWAATAFSTRTTTTDALQEMGGSRKRRRGAREEQRQIQHPGGYSIQSAARVRMGGSAPAAAADAVLRQQQPPWPFVALVIVGAIHVAALAFRLASHLCLCLRRPRDLRRRYGAWAVITGPTSGIGRSVALELARRGLNLVLVGRDPAKLRDVSEAISKLGGGGVETRSVVFDLALASTAEGDEAVRRLREAVAGLDVGVVVNNAGVARPCAVYLHEAEAEAWVRMIRVNLWAVTEVTAAVLPGMVARGRGAVVNIGSGSTEAIPSFPLYSVYAATKRYVAEFSRSLYVEYKSKGIDVQCQAPLFVATNMTSGVAKAGGGGDDAAAKRSKRRQRRWLSPLFVPTADAYAAAAARWIGHGAVCMPNLCHRLQWCVSRAVPDAVHDRVRLRENLRQRALFQRLRRRPPPPDDQPKAKIDG</sequence>
<dbReference type="GO" id="GO:0045703">
    <property type="term" value="F:ketoreductase activity"/>
    <property type="evidence" value="ECO:0007669"/>
    <property type="project" value="TreeGrafter"/>
</dbReference>
<dbReference type="GO" id="GO:0005783">
    <property type="term" value="C:endoplasmic reticulum"/>
    <property type="evidence" value="ECO:0007669"/>
    <property type="project" value="UniProtKB-SubCell"/>
</dbReference>
<dbReference type="InterPro" id="IPR020904">
    <property type="entry name" value="Sc_DH/Rdtase_CS"/>
</dbReference>
<dbReference type="AlphaFoldDB" id="A0A0E0PWQ3"/>
<comment type="subcellular location">
    <subcellularLocation>
        <location evidence="1">Endoplasmic reticulum</location>
    </subcellularLocation>
</comment>
<protein>
    <recommendedName>
        <fullName evidence="7">B-keto acyl reductase</fullName>
    </recommendedName>
</protein>
<feature type="region of interest" description="Disordered" evidence="3">
    <location>
        <begin position="362"/>
        <end position="385"/>
    </location>
</feature>
<evidence type="ECO:0000256" key="3">
    <source>
        <dbReference type="SAM" id="MobiDB-lite"/>
    </source>
</evidence>
<name>A0A0E0PWQ3_ORYRU</name>
<feature type="chain" id="PRO_5002370550" description="B-keto acyl reductase" evidence="4">
    <location>
        <begin position="19"/>
        <end position="840"/>
    </location>
</feature>
<keyword evidence="2" id="KW-0560">Oxidoreductase</keyword>
<dbReference type="Gene3D" id="3.40.50.720">
    <property type="entry name" value="NAD(P)-binding Rossmann-like Domain"/>
    <property type="match status" value="2"/>
</dbReference>
<dbReference type="CDD" id="cd05356">
    <property type="entry name" value="17beta-HSD1_like_SDR_c"/>
    <property type="match status" value="2"/>
</dbReference>